<dbReference type="Proteomes" id="UP000002534">
    <property type="component" value="Chromosome"/>
</dbReference>
<evidence type="ECO:0000313" key="2">
    <source>
        <dbReference type="EMBL" id="ABA88024.1"/>
    </source>
</evidence>
<dbReference type="GO" id="GO:0019752">
    <property type="term" value="P:carboxylic acid metabolic process"/>
    <property type="evidence" value="ECO:0007669"/>
    <property type="project" value="UniProtKB-ARBA"/>
</dbReference>
<dbReference type="GO" id="GO:0016491">
    <property type="term" value="F:oxidoreductase activity"/>
    <property type="evidence" value="ECO:0007669"/>
    <property type="project" value="UniProtKB-ARBA"/>
</dbReference>
<reference evidence="3" key="1">
    <citation type="submission" date="2005-10" db="EMBL/GenBank/DDBJ databases">
        <title>Complete sequence of Pelobacter carbinolicus DSM 2380.</title>
        <authorList>
            <person name="Copeland A."/>
            <person name="Lucas S."/>
            <person name="Lapidus A."/>
            <person name="Barry K."/>
            <person name="Detter J.C."/>
            <person name="Glavina T."/>
            <person name="Hammon N."/>
            <person name="Israni S."/>
            <person name="Pitluck S."/>
            <person name="Chertkov O."/>
            <person name="Schmutz J."/>
            <person name="Larimer F."/>
            <person name="Land M."/>
            <person name="Kyrpides N."/>
            <person name="Ivanova N."/>
            <person name="Richardson P."/>
        </authorList>
    </citation>
    <scope>NUCLEOTIDE SEQUENCE [LARGE SCALE GENOMIC DNA]</scope>
    <source>
        <strain evidence="3">DSM 2380 / NBRC 103641 / GraBd1</strain>
    </source>
</reference>
<dbReference type="FunFam" id="3.40.50.720:FF:000311">
    <property type="entry name" value="Ornithine cyclodeaminase"/>
    <property type="match status" value="1"/>
</dbReference>
<organism evidence="2 3">
    <name type="scientific">Syntrophotalea carbinolica (strain DSM 2380 / NBRC 103641 / GraBd1)</name>
    <name type="common">Pelobacter carbinolicus</name>
    <dbReference type="NCBI Taxonomy" id="338963"/>
    <lineage>
        <taxon>Bacteria</taxon>
        <taxon>Pseudomonadati</taxon>
        <taxon>Thermodesulfobacteriota</taxon>
        <taxon>Desulfuromonadia</taxon>
        <taxon>Desulfuromonadales</taxon>
        <taxon>Syntrophotaleaceae</taxon>
        <taxon>Syntrophotalea</taxon>
    </lineage>
</organism>
<dbReference type="Pfam" id="PF02423">
    <property type="entry name" value="OCD_Mu_crystall"/>
    <property type="match status" value="1"/>
</dbReference>
<evidence type="ECO:0000256" key="1">
    <source>
        <dbReference type="ARBA" id="ARBA00008903"/>
    </source>
</evidence>
<accession>Q3A6I3</accession>
<proteinExistence type="inferred from homology"/>
<dbReference type="STRING" id="338963.Pcar_0765"/>
<dbReference type="eggNOG" id="COG2423">
    <property type="taxonomic scope" value="Bacteria"/>
</dbReference>
<name>Q3A6I3_SYNC1</name>
<reference evidence="2 3" key="2">
    <citation type="journal article" date="2012" name="BMC Genomics">
        <title>The genome of Pelobacter carbinolicus reveals surprising metabolic capabilities and physiological features.</title>
        <authorList>
            <person name="Aklujkar M."/>
            <person name="Haveman S.A."/>
            <person name="Didonato R.Jr."/>
            <person name="Chertkov O."/>
            <person name="Han C.S."/>
            <person name="Land M.L."/>
            <person name="Brown P."/>
            <person name="Lovley D.R."/>
        </authorList>
    </citation>
    <scope>NUCLEOTIDE SEQUENCE [LARGE SCALE GENOMIC DNA]</scope>
    <source>
        <strain evidence="3">DSM 2380 / NBRC 103641 / GraBd1</strain>
    </source>
</reference>
<dbReference type="PIRSF" id="PIRSF001439">
    <property type="entry name" value="CryM"/>
    <property type="match status" value="1"/>
</dbReference>
<dbReference type="Gene3D" id="3.40.50.720">
    <property type="entry name" value="NAD(P)-binding Rossmann-like Domain"/>
    <property type="match status" value="1"/>
</dbReference>
<dbReference type="EMBL" id="CP000142">
    <property type="protein sequence ID" value="ABA88024.1"/>
    <property type="molecule type" value="Genomic_DNA"/>
</dbReference>
<dbReference type="InterPro" id="IPR036291">
    <property type="entry name" value="NAD(P)-bd_dom_sf"/>
</dbReference>
<dbReference type="InterPro" id="IPR023401">
    <property type="entry name" value="ODC_N"/>
</dbReference>
<dbReference type="PANTHER" id="PTHR13812:SF19">
    <property type="entry name" value="KETIMINE REDUCTASE MU-CRYSTALLIN"/>
    <property type="match status" value="1"/>
</dbReference>
<gene>
    <name evidence="2" type="ordered locus">Pcar_0765</name>
</gene>
<dbReference type="OrthoDB" id="5495968at2"/>
<dbReference type="SUPFAM" id="SSF51735">
    <property type="entry name" value="NAD(P)-binding Rossmann-fold domains"/>
    <property type="match status" value="1"/>
</dbReference>
<dbReference type="PANTHER" id="PTHR13812">
    <property type="entry name" value="KETIMINE REDUCTASE MU-CRYSTALLIN"/>
    <property type="match status" value="1"/>
</dbReference>
<evidence type="ECO:0000313" key="3">
    <source>
        <dbReference type="Proteomes" id="UP000002534"/>
    </source>
</evidence>
<dbReference type="AlphaFoldDB" id="Q3A6I3"/>
<dbReference type="InterPro" id="IPR003462">
    <property type="entry name" value="ODC_Mu_crystall"/>
</dbReference>
<dbReference type="HOGENOM" id="CLU_042088_2_1_7"/>
<dbReference type="RefSeq" id="WP_011340468.1">
    <property type="nucleotide sequence ID" value="NC_007498.2"/>
</dbReference>
<sequence>MALFLNEHDVRQIANMPLALQAVEEALRQHALGRAVNIPRERTRVQKGALHILQGAVDSLDVIGFKAYTSTREGNRFLVHLYHATSGRLEAIIEANFMGMLRTGAASGIASRYLSRPDASVVGLFGAGWQARGQLAALCAVRPIRQAKVFARDRQRLEAFCREQARQLNIEVLPAQDPEQVVRDSDIVTTVTTSATPLFDSEWLTPGCHINAVGSNALIRAEIDEKTIRRCDPVVVDAKDVAARECGDLLPLLEKGRIRWSQIQELGDIIIDRLPGRTSPTQISLFESHGMAIQDLMLAAYVLQQAKKQGLGMDLPFGD</sequence>
<comment type="similarity">
    <text evidence="1">Belongs to the ornithine cyclodeaminase/mu-crystallin family.</text>
</comment>
<keyword evidence="3" id="KW-1185">Reference proteome</keyword>
<dbReference type="KEGG" id="pca:Pcar_0765"/>
<protein>
    <submittedName>
        <fullName evidence="2">Ornithine cyclodeaminase family protein</fullName>
    </submittedName>
</protein>
<dbReference type="Gene3D" id="3.30.1780.10">
    <property type="entry name" value="ornithine cyclodeaminase, domain 1"/>
    <property type="match status" value="1"/>
</dbReference>
<dbReference type="GO" id="GO:0005737">
    <property type="term" value="C:cytoplasm"/>
    <property type="evidence" value="ECO:0007669"/>
    <property type="project" value="TreeGrafter"/>
</dbReference>